<evidence type="ECO:0000256" key="1">
    <source>
        <dbReference type="ARBA" id="ARBA00010617"/>
    </source>
</evidence>
<dbReference type="Pfam" id="PF00067">
    <property type="entry name" value="p450"/>
    <property type="match status" value="1"/>
</dbReference>
<dbReference type="InterPro" id="IPR001128">
    <property type="entry name" value="Cyt_P450"/>
</dbReference>
<proteinExistence type="inferred from homology"/>
<gene>
    <name evidence="2" type="ORF">WJT86_02395</name>
</gene>
<comment type="similarity">
    <text evidence="1">Belongs to the cytochrome P450 family.</text>
</comment>
<organism evidence="2 3">
    <name type="scientific">Hohaiivirga grylli</name>
    <dbReference type="NCBI Taxonomy" id="3133970"/>
    <lineage>
        <taxon>Bacteria</taxon>
        <taxon>Pseudomonadati</taxon>
        <taxon>Pseudomonadota</taxon>
        <taxon>Alphaproteobacteria</taxon>
        <taxon>Hyphomicrobiales</taxon>
        <taxon>Methylobacteriaceae</taxon>
        <taxon>Hohaiivirga</taxon>
    </lineage>
</organism>
<dbReference type="PANTHER" id="PTHR24305:SF166">
    <property type="entry name" value="CYTOCHROME P450 12A4, MITOCHONDRIAL-RELATED"/>
    <property type="match status" value="1"/>
</dbReference>
<protein>
    <submittedName>
        <fullName evidence="2">Cytochrome P450</fullName>
    </submittedName>
</protein>
<evidence type="ECO:0000313" key="3">
    <source>
        <dbReference type="Proteomes" id="UP001418637"/>
    </source>
</evidence>
<dbReference type="PRINTS" id="PR00463">
    <property type="entry name" value="EP450I"/>
</dbReference>
<dbReference type="RefSeq" id="WP_346336284.1">
    <property type="nucleotide sequence ID" value="NZ_JBBYXI010000001.1"/>
</dbReference>
<accession>A0ABV0BG13</accession>
<comment type="caution">
    <text evidence="2">The sequence shown here is derived from an EMBL/GenBank/DDBJ whole genome shotgun (WGS) entry which is preliminary data.</text>
</comment>
<dbReference type="Gene3D" id="1.10.630.10">
    <property type="entry name" value="Cytochrome P450"/>
    <property type="match status" value="1"/>
</dbReference>
<dbReference type="EMBL" id="JBBYXI010000001">
    <property type="protein sequence ID" value="MEN3929910.1"/>
    <property type="molecule type" value="Genomic_DNA"/>
</dbReference>
<dbReference type="SUPFAM" id="SSF48264">
    <property type="entry name" value="Cytochrome P450"/>
    <property type="match status" value="1"/>
</dbReference>
<sequence>MQCFVRTCRDHNGENVETTVNNVPILIIQRLEDADYVLRLNADNYHKNMDWFRQVMGPSRISEDGEDWRFRMQLSQPYFSKFDREKTFSFAQKAAEEAVEQMIKDSAKGAHVLDDALLRRMTVEVFLQNFFGKSLSETGVDMEKLARMMEYGSEYAFVPEGETSARYQETLAHLPDLRREMLKELESFRKEKAEPNTLLGDLQAADAEGRMSFVQEHELVMLFAAGTEATAASVGWACYLLAKHPEVQDALRQDVQSLFSAEKGTWGCLSKLGRLNNFVSEVLRLYPPTPVIAKLAVEDDVIGDIKVSAGQNVLISFVGVQHDKRLRPDPWKLDLEDTATSCPAAGRTTSFSIGPRVCGGKHFALVEVATFLAFFLSKARFVLTSDKEPKFRWKSQMLHAGGQPVSVIPIDA</sequence>
<dbReference type="InterPro" id="IPR036396">
    <property type="entry name" value="Cyt_P450_sf"/>
</dbReference>
<dbReference type="PRINTS" id="PR00385">
    <property type="entry name" value="P450"/>
</dbReference>
<dbReference type="Proteomes" id="UP001418637">
    <property type="component" value="Unassembled WGS sequence"/>
</dbReference>
<dbReference type="InterPro" id="IPR002401">
    <property type="entry name" value="Cyt_P450_E_grp-I"/>
</dbReference>
<name>A0ABV0BG13_9HYPH</name>
<dbReference type="PANTHER" id="PTHR24305">
    <property type="entry name" value="CYTOCHROME P450"/>
    <property type="match status" value="1"/>
</dbReference>
<dbReference type="InterPro" id="IPR050121">
    <property type="entry name" value="Cytochrome_P450_monoxygenase"/>
</dbReference>
<evidence type="ECO:0000313" key="2">
    <source>
        <dbReference type="EMBL" id="MEN3929910.1"/>
    </source>
</evidence>
<dbReference type="CDD" id="cd00302">
    <property type="entry name" value="cytochrome_P450"/>
    <property type="match status" value="1"/>
</dbReference>
<keyword evidence="3" id="KW-1185">Reference proteome</keyword>
<reference evidence="2 3" key="1">
    <citation type="submission" date="2024-04" db="EMBL/GenBank/DDBJ databases">
        <title>A novel species isolated from cricket.</title>
        <authorList>
            <person name="Wang H.-C."/>
        </authorList>
    </citation>
    <scope>NUCLEOTIDE SEQUENCE [LARGE SCALE GENOMIC DNA]</scope>
    <source>
        <strain evidence="2 3">WL0021</strain>
    </source>
</reference>